<dbReference type="SMART" id="SM00886">
    <property type="entry name" value="Dabb"/>
    <property type="match status" value="1"/>
</dbReference>
<comment type="caution">
    <text evidence="2">The sequence shown here is derived from an EMBL/GenBank/DDBJ whole genome shotgun (WGS) entry which is preliminary data.</text>
</comment>
<sequence length="97" mass="11343">MIKHIVCFKLKDNSDENKKETKEILMSMKDKVPMVRDIQVGVDFLKSPRSYDIILQVELDDRDTLDAYQEDPYHAGVVKKHMHEVMESSIAIDYDLD</sequence>
<dbReference type="Proteomes" id="UP000295711">
    <property type="component" value="Unassembled WGS sequence"/>
</dbReference>
<name>A0A4R2L725_9FIRM</name>
<dbReference type="PROSITE" id="PS51502">
    <property type="entry name" value="S_R_A_B_BARREL"/>
    <property type="match status" value="1"/>
</dbReference>
<dbReference type="OrthoDB" id="9808130at2"/>
<reference evidence="2 3" key="1">
    <citation type="submission" date="2019-03" db="EMBL/GenBank/DDBJ databases">
        <title>Genomic Encyclopedia of Type Strains, Phase IV (KMG-IV): sequencing the most valuable type-strain genomes for metagenomic binning, comparative biology and taxonomic classification.</title>
        <authorList>
            <person name="Goeker M."/>
        </authorList>
    </citation>
    <scope>NUCLEOTIDE SEQUENCE [LARGE SCALE GENOMIC DNA]</scope>
    <source>
        <strain evidence="2 3">DSM 28559</strain>
    </source>
</reference>
<dbReference type="EMBL" id="SLXA01000013">
    <property type="protein sequence ID" value="TCO83246.1"/>
    <property type="molecule type" value="Genomic_DNA"/>
</dbReference>
<dbReference type="AlphaFoldDB" id="A0A4R2L725"/>
<dbReference type="Gene3D" id="3.30.70.100">
    <property type="match status" value="1"/>
</dbReference>
<dbReference type="Pfam" id="PF07876">
    <property type="entry name" value="Dabb"/>
    <property type="match status" value="1"/>
</dbReference>
<dbReference type="PANTHER" id="PTHR37832:SF1">
    <property type="entry name" value="STRESS-RESPONSE A_B BARREL DOMAIN-CONTAINING PROTEIN"/>
    <property type="match status" value="1"/>
</dbReference>
<dbReference type="PANTHER" id="PTHR37832">
    <property type="entry name" value="BLL2683 PROTEIN"/>
    <property type="match status" value="1"/>
</dbReference>
<gene>
    <name evidence="2" type="ORF">EV212_11333</name>
</gene>
<dbReference type="SUPFAM" id="SSF54909">
    <property type="entry name" value="Dimeric alpha+beta barrel"/>
    <property type="match status" value="1"/>
</dbReference>
<organism evidence="2 3">
    <name type="scientific">Frisingicoccus caecimuris</name>
    <dbReference type="NCBI Taxonomy" id="1796636"/>
    <lineage>
        <taxon>Bacteria</taxon>
        <taxon>Bacillati</taxon>
        <taxon>Bacillota</taxon>
        <taxon>Clostridia</taxon>
        <taxon>Lachnospirales</taxon>
        <taxon>Lachnospiraceae</taxon>
        <taxon>Frisingicoccus</taxon>
    </lineage>
</organism>
<proteinExistence type="predicted"/>
<feature type="domain" description="Stress-response A/B barrel" evidence="1">
    <location>
        <begin position="2"/>
        <end position="94"/>
    </location>
</feature>
<evidence type="ECO:0000313" key="3">
    <source>
        <dbReference type="Proteomes" id="UP000295711"/>
    </source>
</evidence>
<evidence type="ECO:0000313" key="2">
    <source>
        <dbReference type="EMBL" id="TCO83246.1"/>
    </source>
</evidence>
<dbReference type="RefSeq" id="WP_132093253.1">
    <property type="nucleotide sequence ID" value="NZ_JANKAQ010000014.1"/>
</dbReference>
<evidence type="ECO:0000259" key="1">
    <source>
        <dbReference type="PROSITE" id="PS51502"/>
    </source>
</evidence>
<dbReference type="InterPro" id="IPR013097">
    <property type="entry name" value="Dabb"/>
</dbReference>
<keyword evidence="3" id="KW-1185">Reference proteome</keyword>
<accession>A0A4R2L725</accession>
<dbReference type="InterPro" id="IPR011008">
    <property type="entry name" value="Dimeric_a/b-barrel"/>
</dbReference>
<protein>
    <submittedName>
        <fullName evidence="2">Stress responsive alpha/beta barrel protein</fullName>
    </submittedName>
</protein>